<name>A0A6J5N1I8_9CAUD</name>
<organism evidence="1">
    <name type="scientific">uncultured Caudovirales phage</name>
    <dbReference type="NCBI Taxonomy" id="2100421"/>
    <lineage>
        <taxon>Viruses</taxon>
        <taxon>Duplodnaviria</taxon>
        <taxon>Heunggongvirae</taxon>
        <taxon>Uroviricota</taxon>
        <taxon>Caudoviricetes</taxon>
        <taxon>Peduoviridae</taxon>
        <taxon>Maltschvirus</taxon>
        <taxon>Maltschvirus maltsch</taxon>
    </lineage>
</organism>
<reference evidence="1" key="1">
    <citation type="submission" date="2020-04" db="EMBL/GenBank/DDBJ databases">
        <authorList>
            <person name="Chiriac C."/>
            <person name="Salcher M."/>
            <person name="Ghai R."/>
            <person name="Kavagutti S V."/>
        </authorList>
    </citation>
    <scope>NUCLEOTIDE SEQUENCE</scope>
</reference>
<evidence type="ECO:0000313" key="1">
    <source>
        <dbReference type="EMBL" id="CAB4152157.1"/>
    </source>
</evidence>
<dbReference type="EMBL" id="LR796560">
    <property type="protein sequence ID" value="CAB4152157.1"/>
    <property type="molecule type" value="Genomic_DNA"/>
</dbReference>
<sequence length="358" mass="39698">MALIDVTDLTFNGEEIKAVSEAVFESAFSKPELTKFHSVVNGIVAKKQIAILGRLGGLVGKGTGSCDPSSATNAIVNTEKFWNPAVVSDRFESCWTDLKETFFLYGTKKGIEKYDLTGTDFLNFVEELVTDAIQEAIYRIAWFGDTTAENVVDGGVVTNGTDLAYFNKIDGFWKQIFAIVAGDATRKTTDLASRNGQASFALQAFTATDTTNKVVSNALQNMRFGADYRLREQAGLVYVVTQSVADQYERELLAYNVAFTTERLENGITLLKSGGIEVYSFNLWDRIIRSYYSNGTVYHLPHRALLVTPTNLQIGTEEVTAMSGMDVFNDKKSKKNFIDFAFNIDAKVVLDYEIQVAY</sequence>
<protein>
    <submittedName>
        <fullName evidence="1">Uncharacterized protein</fullName>
    </submittedName>
</protein>
<accession>A0A6J5N1I8</accession>
<proteinExistence type="predicted"/>
<gene>
    <name evidence="1" type="ORF">UFOVP600_55</name>
</gene>